<comment type="caution">
    <text evidence="15">The sequence shown here is derived from an EMBL/GenBank/DDBJ whole genome shotgun (WGS) entry which is preliminary data.</text>
</comment>
<evidence type="ECO:0000313" key="16">
    <source>
        <dbReference type="Proteomes" id="UP000809243"/>
    </source>
</evidence>
<dbReference type="PANTHER" id="PTHR11918">
    <property type="entry name" value="RADICAL SAM PROTEINS"/>
    <property type="match status" value="1"/>
</dbReference>
<dbReference type="InterPro" id="IPR006638">
    <property type="entry name" value="Elp3/MiaA/NifB-like_rSAM"/>
</dbReference>
<dbReference type="InterPro" id="IPR023404">
    <property type="entry name" value="rSAM_horseshoe"/>
</dbReference>
<dbReference type="PROSITE" id="PS50926">
    <property type="entry name" value="TRAM"/>
    <property type="match status" value="1"/>
</dbReference>
<feature type="domain" description="Radical SAM core" evidence="14">
    <location>
        <begin position="124"/>
        <end position="353"/>
    </location>
</feature>
<comment type="cofactor">
    <cofactor evidence="11">
        <name>[4Fe-4S] cluster</name>
        <dbReference type="ChEBI" id="CHEBI:49883"/>
    </cofactor>
    <text evidence="11">Binds 1 or 2 [4Fe-4S] cluster. One cluster is coordinated with 3 cysteines and an exchangeable S-adenosyl-L-methionine.</text>
</comment>
<dbReference type="GO" id="GO:0035598">
    <property type="term" value="F:tRNA (N(6)-L-threonylcarbamoyladenosine(37)-C(2))-methylthiotransferase activity"/>
    <property type="evidence" value="ECO:0007669"/>
    <property type="project" value="UniProtKB-UniRule"/>
</dbReference>
<dbReference type="GO" id="GO:0046872">
    <property type="term" value="F:metal ion binding"/>
    <property type="evidence" value="ECO:0007669"/>
    <property type="project" value="UniProtKB-UniRule"/>
</dbReference>
<dbReference type="PROSITE" id="PS01278">
    <property type="entry name" value="MTTASE_RADICAL"/>
    <property type="match status" value="1"/>
</dbReference>
<evidence type="ECO:0000256" key="8">
    <source>
        <dbReference type="ARBA" id="ARBA00023004"/>
    </source>
</evidence>
<dbReference type="Gene3D" id="3.40.50.12160">
    <property type="entry name" value="Methylthiotransferase, N-terminal domain"/>
    <property type="match status" value="1"/>
</dbReference>
<feature type="domain" description="TRAM" evidence="12">
    <location>
        <begin position="356"/>
        <end position="415"/>
    </location>
</feature>
<accession>A0A938YYV7</accession>
<dbReference type="InterPro" id="IPR005839">
    <property type="entry name" value="Methylthiotransferase"/>
</dbReference>
<dbReference type="Pfam" id="PF00919">
    <property type="entry name" value="UPF0004"/>
    <property type="match status" value="1"/>
</dbReference>
<dbReference type="AlphaFoldDB" id="A0A938YYV7"/>
<dbReference type="EMBL" id="JAFGDB010000095">
    <property type="protein sequence ID" value="MBN2067873.1"/>
    <property type="molecule type" value="Genomic_DNA"/>
</dbReference>
<dbReference type="InterPro" id="IPR006466">
    <property type="entry name" value="MiaB-like_arc_euk"/>
</dbReference>
<evidence type="ECO:0000256" key="1">
    <source>
        <dbReference type="ARBA" id="ARBA00002399"/>
    </source>
</evidence>
<comment type="similarity">
    <text evidence="2 11">Belongs to the methylthiotransferase family. CDKAL1 subfamily.</text>
</comment>
<keyword evidence="9 11" id="KW-0411">Iron-sulfur</keyword>
<dbReference type="PROSITE" id="PS51918">
    <property type="entry name" value="RADICAL_SAM"/>
    <property type="match status" value="1"/>
</dbReference>
<dbReference type="Proteomes" id="UP000809243">
    <property type="component" value="Unassembled WGS sequence"/>
</dbReference>
<dbReference type="InterPro" id="IPR058240">
    <property type="entry name" value="rSAM_sf"/>
</dbReference>
<dbReference type="SMART" id="SM00729">
    <property type="entry name" value="Elp3"/>
    <property type="match status" value="1"/>
</dbReference>
<keyword evidence="3 11" id="KW-0004">4Fe-4S</keyword>
<dbReference type="InterPro" id="IPR013848">
    <property type="entry name" value="Methylthiotransferase_N"/>
</dbReference>
<evidence type="ECO:0000313" key="15">
    <source>
        <dbReference type="EMBL" id="MBN2067873.1"/>
    </source>
</evidence>
<evidence type="ECO:0000259" key="14">
    <source>
        <dbReference type="PROSITE" id="PS51918"/>
    </source>
</evidence>
<sequence length="416" mass="46163">MRAFIEGYGCSLNRSDTEQIQGLLKIKGFSLVKEPEKAGLLIINTCAVKEQTESKMLRRIKELNAVSEKCNSTLIVFGCLPKINPAAVSKVSPGVIQIGPSLEGLSSFLGLQAQAFSPNLAEEKSSPFVSIIPIARGCLGNCSYCAVRNARGQLKSYSISELNRKFKKAVKETPEIWLTAQDTGCYGKDIGSSLPELLKGLLKRKGNFRVRVGMVNPSHLISFLDSYLSLFSDERLYRFFHIPLQSGSNQILKAMSRPYTRAQFIDLVKRIRGQFPDAVIATDVIVGFPGETEKQFRETVSALKETCPDVVNISRFGARPNTPAALMWGQLHGGEKKKRSRILTDLCREISLERNRLFVGEKQKILVTERGPKGNFVGRNQNYKPVVVRKNLLGKFAEVKIKGAFPTYLLAVPCSK</sequence>
<protein>
    <recommendedName>
        <fullName evidence="11">tRNA-t(6)A37 methylthiotransferase</fullName>
        <ecNumber evidence="11">2.8.4.5</ecNumber>
    </recommendedName>
</protein>
<organism evidence="15 16">
    <name type="scientific">Candidatus Iainarchaeum sp</name>
    <dbReference type="NCBI Taxonomy" id="3101447"/>
    <lineage>
        <taxon>Archaea</taxon>
        <taxon>Candidatus Iainarchaeota</taxon>
        <taxon>Candidatus Iainarchaeia</taxon>
        <taxon>Candidatus Iainarchaeales</taxon>
        <taxon>Candidatus Iainarchaeaceae</taxon>
        <taxon>Candidatus Iainarchaeum</taxon>
    </lineage>
</organism>
<dbReference type="CDD" id="cd01335">
    <property type="entry name" value="Radical_SAM"/>
    <property type="match status" value="1"/>
</dbReference>
<keyword evidence="7 11" id="KW-0479">Metal-binding</keyword>
<dbReference type="PANTHER" id="PTHR11918:SF45">
    <property type="entry name" value="THREONYLCARBAMOYLADENOSINE TRNA METHYLTHIOTRANSFERASE"/>
    <property type="match status" value="1"/>
</dbReference>
<evidence type="ECO:0000259" key="13">
    <source>
        <dbReference type="PROSITE" id="PS51449"/>
    </source>
</evidence>
<gene>
    <name evidence="15" type="ORF">JW744_05380</name>
</gene>
<dbReference type="EC" id="2.8.4.5" evidence="11"/>
<evidence type="ECO:0000256" key="3">
    <source>
        <dbReference type="ARBA" id="ARBA00022485"/>
    </source>
</evidence>
<dbReference type="Pfam" id="PF04055">
    <property type="entry name" value="Radical_SAM"/>
    <property type="match status" value="1"/>
</dbReference>
<evidence type="ECO:0000256" key="10">
    <source>
        <dbReference type="ARBA" id="ARBA00051661"/>
    </source>
</evidence>
<dbReference type="InterPro" id="IPR002792">
    <property type="entry name" value="TRAM_dom"/>
</dbReference>
<evidence type="ECO:0000256" key="4">
    <source>
        <dbReference type="ARBA" id="ARBA00022679"/>
    </source>
</evidence>
<proteinExistence type="inferred from homology"/>
<dbReference type="GO" id="GO:0051539">
    <property type="term" value="F:4 iron, 4 sulfur cluster binding"/>
    <property type="evidence" value="ECO:0007669"/>
    <property type="project" value="UniProtKB-UniRule"/>
</dbReference>
<feature type="domain" description="MTTase N-terminal" evidence="13">
    <location>
        <begin position="1"/>
        <end position="117"/>
    </location>
</feature>
<dbReference type="SFLD" id="SFLDS00029">
    <property type="entry name" value="Radical_SAM"/>
    <property type="match status" value="1"/>
</dbReference>
<name>A0A938YYV7_9ARCH</name>
<dbReference type="InterPro" id="IPR020612">
    <property type="entry name" value="Methylthiotransferase_CS"/>
</dbReference>
<dbReference type="NCBIfam" id="TIGR00089">
    <property type="entry name" value="MiaB/RimO family radical SAM methylthiotransferase"/>
    <property type="match status" value="1"/>
</dbReference>
<keyword evidence="4 11" id="KW-0808">Transferase</keyword>
<evidence type="ECO:0000256" key="9">
    <source>
        <dbReference type="ARBA" id="ARBA00023014"/>
    </source>
</evidence>
<dbReference type="Gene3D" id="3.80.30.20">
    <property type="entry name" value="tm_1862 like domain"/>
    <property type="match status" value="1"/>
</dbReference>
<keyword evidence="6 11" id="KW-0819">tRNA processing</keyword>
<dbReference type="FunFam" id="3.80.30.20:FF:000002">
    <property type="entry name" value="threonylcarbamoyladenosine tRNA methylthiotransferase isoform X2"/>
    <property type="match status" value="1"/>
</dbReference>
<dbReference type="InterPro" id="IPR038135">
    <property type="entry name" value="Methylthiotransferase_N_sf"/>
</dbReference>
<comment type="function">
    <text evidence="1 11">Catalyzes the methylthiolation of N6-threonylcarbamoyladenosine (t(6)A), leading to the formation of 2-methylthio-N6-threonylcarbamoyladenosine (ms(2)t(6)A) at position 37 in tRNAs that read codons beginning with adenine.</text>
</comment>
<keyword evidence="8 11" id="KW-0408">Iron</keyword>
<dbReference type="InterPro" id="IPR007197">
    <property type="entry name" value="rSAM"/>
</dbReference>
<evidence type="ECO:0000256" key="5">
    <source>
        <dbReference type="ARBA" id="ARBA00022691"/>
    </source>
</evidence>
<dbReference type="Pfam" id="PF01938">
    <property type="entry name" value="TRAM"/>
    <property type="match status" value="1"/>
</dbReference>
<reference evidence="15" key="1">
    <citation type="submission" date="2021-01" db="EMBL/GenBank/DDBJ databases">
        <title>Active Sulfur Cycling in an Early Earth Analoge.</title>
        <authorList>
            <person name="Hahn C.R."/>
            <person name="Youssef N.H."/>
            <person name="Elshahed M."/>
        </authorList>
    </citation>
    <scope>NUCLEOTIDE SEQUENCE</scope>
    <source>
        <strain evidence="15">Zod_Metabat.1151</strain>
    </source>
</reference>
<keyword evidence="5 11" id="KW-0949">S-adenosyl-L-methionine</keyword>
<dbReference type="SFLD" id="SFLDG01082">
    <property type="entry name" value="B12-binding_domain_containing"/>
    <property type="match status" value="1"/>
</dbReference>
<dbReference type="PROSITE" id="PS51449">
    <property type="entry name" value="MTTASE_N"/>
    <property type="match status" value="1"/>
</dbReference>
<evidence type="ECO:0000259" key="12">
    <source>
        <dbReference type="PROSITE" id="PS50926"/>
    </source>
</evidence>
<comment type="catalytic activity">
    <reaction evidence="10 11">
        <text>N(6)-L-threonylcarbamoyladenosine(37) in tRNA + (sulfur carrier)-SH + AH2 + 2 S-adenosyl-L-methionine = 2-methylsulfanyl-N(6)-L-threonylcarbamoyladenosine(37) in tRNA + (sulfur carrier)-H + 5'-deoxyadenosine + L-methionine + A + S-adenosyl-L-homocysteine + 2 H(+)</text>
        <dbReference type="Rhea" id="RHEA:37075"/>
        <dbReference type="Rhea" id="RHEA-COMP:10163"/>
        <dbReference type="Rhea" id="RHEA-COMP:11092"/>
        <dbReference type="Rhea" id="RHEA-COMP:14737"/>
        <dbReference type="Rhea" id="RHEA-COMP:14739"/>
        <dbReference type="ChEBI" id="CHEBI:13193"/>
        <dbReference type="ChEBI" id="CHEBI:15378"/>
        <dbReference type="ChEBI" id="CHEBI:17319"/>
        <dbReference type="ChEBI" id="CHEBI:17499"/>
        <dbReference type="ChEBI" id="CHEBI:29917"/>
        <dbReference type="ChEBI" id="CHEBI:57844"/>
        <dbReference type="ChEBI" id="CHEBI:57856"/>
        <dbReference type="ChEBI" id="CHEBI:59789"/>
        <dbReference type="ChEBI" id="CHEBI:64428"/>
        <dbReference type="ChEBI" id="CHEBI:74418"/>
        <dbReference type="ChEBI" id="CHEBI:74420"/>
        <dbReference type="EC" id="2.8.4.5"/>
    </reaction>
</comment>
<dbReference type="SUPFAM" id="SSF102114">
    <property type="entry name" value="Radical SAM enzymes"/>
    <property type="match status" value="1"/>
</dbReference>
<evidence type="ECO:0000256" key="2">
    <source>
        <dbReference type="ARBA" id="ARBA00008616"/>
    </source>
</evidence>
<evidence type="ECO:0000256" key="6">
    <source>
        <dbReference type="ARBA" id="ARBA00022694"/>
    </source>
</evidence>
<dbReference type="FunFam" id="3.40.50.12160:FF:000003">
    <property type="entry name" value="CDK5 regulatory subunit-associated protein 1"/>
    <property type="match status" value="1"/>
</dbReference>
<evidence type="ECO:0000256" key="11">
    <source>
        <dbReference type="RuleBase" id="RU368081"/>
    </source>
</evidence>
<dbReference type="NCBIfam" id="TIGR01578">
    <property type="entry name" value="MiaB-like-B"/>
    <property type="match status" value="1"/>
</dbReference>
<evidence type="ECO:0000256" key="7">
    <source>
        <dbReference type="ARBA" id="ARBA00022723"/>
    </source>
</evidence>